<keyword evidence="2" id="KW-0732">Signal</keyword>
<reference evidence="4" key="2">
    <citation type="submission" date="2015-06" db="EMBL/GenBank/DDBJ databases">
        <title>Genome Sequence of Bacillus endophyticus and Analysis of its Companion Mechanism in the Ketogulonigenium vulgare-Bacillus strain Consortium.</title>
        <authorList>
            <person name="Jia N."/>
            <person name="Du J."/>
            <person name="Ding M.-Z."/>
            <person name="Gao F."/>
            <person name="Yuan Y.-J."/>
        </authorList>
    </citation>
    <scope>NUCLEOTIDE SEQUENCE [LARGE SCALE GENOMIC DNA]</scope>
    <source>
        <strain evidence="4">Hbe603</strain>
    </source>
</reference>
<feature type="compositionally biased region" description="Basic and acidic residues" evidence="1">
    <location>
        <begin position="34"/>
        <end position="44"/>
    </location>
</feature>
<accession>A0A2S1LZB3</accession>
<protein>
    <recommendedName>
        <fullName evidence="5">DUF4352 domain-containing protein</fullName>
    </recommendedName>
</protein>
<name>A0A2S1LZB3_9BACI</name>
<gene>
    <name evidence="3" type="ORF">BEH_24225</name>
</gene>
<organism evidence="3 4">
    <name type="scientific">Priestia filamentosa</name>
    <dbReference type="NCBI Taxonomy" id="1402861"/>
    <lineage>
        <taxon>Bacteria</taxon>
        <taxon>Bacillati</taxon>
        <taxon>Bacillota</taxon>
        <taxon>Bacilli</taxon>
        <taxon>Bacillales</taxon>
        <taxon>Bacillaceae</taxon>
        <taxon>Priestia</taxon>
    </lineage>
</organism>
<evidence type="ECO:0000256" key="1">
    <source>
        <dbReference type="SAM" id="MobiDB-lite"/>
    </source>
</evidence>
<dbReference type="OrthoDB" id="2352785at2"/>
<keyword evidence="4" id="KW-1185">Reference proteome</keyword>
<reference evidence="3 4" key="1">
    <citation type="journal article" date="2015" name="PLoS ONE">
        <title>Genome Sequence of Bacillus endophyticus and Analysis of Its Companion Mechanism in the Ketogulonigenium vulgare-Bacillus Strain Consortium.</title>
        <authorList>
            <person name="Jia N."/>
            <person name="Du J."/>
            <person name="Ding M.Z."/>
            <person name="Gao F."/>
            <person name="Yuan Y.J."/>
        </authorList>
    </citation>
    <scope>NUCLEOTIDE SEQUENCE [LARGE SCALE GENOMIC DNA]</scope>
    <source>
        <strain evidence="3 4">Hbe603</strain>
    </source>
</reference>
<evidence type="ECO:0000313" key="3">
    <source>
        <dbReference type="EMBL" id="AWG44161.1"/>
    </source>
</evidence>
<dbReference type="RefSeq" id="WP_048896735.1">
    <property type="nucleotide sequence ID" value="NZ_CP011974.1"/>
</dbReference>
<sequence length="333" mass="37183">MKKLGVFAVASALCFTLTACGDSGETKNSGNESQEEKANEKKDVKTIKEEAKTYTYDELKDKKAKKGASVKIEGKVITSDEVEDDDAVTKSTYFNVQPKEAEEDSSDVFVVRNDSKDKFKIDDNATIYGTYVGLDEFSDEPTVEAVSVENEASAMKKDGWEETDAGFMKPVGYGYNDEVGIDGTDAPIKPVQFGSMQLYIKNMSVYDLRPNEDSLYEFDNQEQVRVVLVDMKVKNTADQDITFYPDQAILTTDTGEQVESDLLGDDLGGDFLGKVEKEGMAMWVLKDHEKELKNIKMIISPPYGMDSIEDIGQEKRLDFEILNPKDAKERDAK</sequence>
<dbReference type="AlphaFoldDB" id="A0A2S1LZB3"/>
<dbReference type="KEGG" id="beo:BEH_24225"/>
<dbReference type="Proteomes" id="UP000036202">
    <property type="component" value="Chromosome"/>
</dbReference>
<feature type="chain" id="PRO_5015776012" description="DUF4352 domain-containing protein" evidence="2">
    <location>
        <begin position="22"/>
        <end position="333"/>
    </location>
</feature>
<dbReference type="PROSITE" id="PS51257">
    <property type="entry name" value="PROKAR_LIPOPROTEIN"/>
    <property type="match status" value="1"/>
</dbReference>
<proteinExistence type="predicted"/>
<evidence type="ECO:0000256" key="2">
    <source>
        <dbReference type="SAM" id="SignalP"/>
    </source>
</evidence>
<feature type="signal peptide" evidence="2">
    <location>
        <begin position="1"/>
        <end position="21"/>
    </location>
</feature>
<evidence type="ECO:0000313" key="4">
    <source>
        <dbReference type="Proteomes" id="UP000036202"/>
    </source>
</evidence>
<evidence type="ECO:0008006" key="5">
    <source>
        <dbReference type="Google" id="ProtNLM"/>
    </source>
</evidence>
<dbReference type="EMBL" id="CP011974">
    <property type="protein sequence ID" value="AWG44161.1"/>
    <property type="molecule type" value="Genomic_DNA"/>
</dbReference>
<feature type="region of interest" description="Disordered" evidence="1">
    <location>
        <begin position="21"/>
        <end position="44"/>
    </location>
</feature>